<feature type="domain" description="EF-hand" evidence="4">
    <location>
        <begin position="102"/>
        <end position="137"/>
    </location>
</feature>
<evidence type="ECO:0000256" key="1">
    <source>
        <dbReference type="ARBA" id="ARBA00022729"/>
    </source>
</evidence>
<gene>
    <name evidence="5" type="ORF">KGF57_004936</name>
</gene>
<dbReference type="PROSITE" id="PS50222">
    <property type="entry name" value="EF_HAND_2"/>
    <property type="match status" value="1"/>
</dbReference>
<dbReference type="GeneID" id="76152980"/>
<dbReference type="FunFam" id="1.10.238.10:FF:000309">
    <property type="entry name" value="Chromosome 21, whole genome shotgun sequence"/>
    <property type="match status" value="1"/>
</dbReference>
<dbReference type="InterPro" id="IPR040250">
    <property type="entry name" value="Nucleobindin"/>
</dbReference>
<dbReference type="Gene3D" id="1.10.238.10">
    <property type="entry name" value="EF-hand"/>
    <property type="match status" value="1"/>
</dbReference>
<proteinExistence type="predicted"/>
<dbReference type="InterPro" id="IPR011992">
    <property type="entry name" value="EF-hand-dom_pair"/>
</dbReference>
<dbReference type="Proteomes" id="UP001204833">
    <property type="component" value="Unassembled WGS sequence"/>
</dbReference>
<comment type="caution">
    <text evidence="5">The sequence shown here is derived from an EMBL/GenBank/DDBJ whole genome shotgun (WGS) entry which is preliminary data.</text>
</comment>
<feature type="signal peptide" evidence="3">
    <location>
        <begin position="1"/>
        <end position="19"/>
    </location>
</feature>
<dbReference type="GO" id="GO:0005509">
    <property type="term" value="F:calcium ion binding"/>
    <property type="evidence" value="ECO:0007669"/>
    <property type="project" value="InterPro"/>
</dbReference>
<evidence type="ECO:0000313" key="5">
    <source>
        <dbReference type="EMBL" id="KAI5949106.1"/>
    </source>
</evidence>
<keyword evidence="1 3" id="KW-0732">Signal</keyword>
<dbReference type="RefSeq" id="XP_051606616.1">
    <property type="nucleotide sequence ID" value="XM_051754498.1"/>
</dbReference>
<reference evidence="5 6" key="1">
    <citation type="journal article" date="2022" name="DNA Res.">
        <title>Genome analysis of five recently described species of the CUG-Ser clade uncovers Candida theae as a new hybrid lineage with pathogenic potential in the Candida parapsilosis species complex.</title>
        <authorList>
            <person name="Mixao V."/>
            <person name="Del Olmo V."/>
            <person name="Hegedusova E."/>
            <person name="Saus E."/>
            <person name="Pryszcz L."/>
            <person name="Cillingova A."/>
            <person name="Nosek J."/>
            <person name="Gabaldon T."/>
        </authorList>
    </citation>
    <scope>NUCLEOTIDE SEQUENCE [LARGE SCALE GENOMIC DNA]</scope>
    <source>
        <strain evidence="5 6">CBS 12239</strain>
    </source>
</reference>
<dbReference type="GO" id="GO:0005793">
    <property type="term" value="C:endoplasmic reticulum-Golgi intermediate compartment"/>
    <property type="evidence" value="ECO:0007669"/>
    <property type="project" value="TreeGrafter"/>
</dbReference>
<dbReference type="SMART" id="SM00054">
    <property type="entry name" value="EFh"/>
    <property type="match status" value="1"/>
</dbReference>
<organism evidence="5 6">
    <name type="scientific">Candida theae</name>
    <dbReference type="NCBI Taxonomy" id="1198502"/>
    <lineage>
        <taxon>Eukaryota</taxon>
        <taxon>Fungi</taxon>
        <taxon>Dikarya</taxon>
        <taxon>Ascomycota</taxon>
        <taxon>Saccharomycotina</taxon>
        <taxon>Pichiomycetes</taxon>
        <taxon>Debaryomycetaceae</taxon>
        <taxon>Candida/Lodderomyces clade</taxon>
        <taxon>Candida</taxon>
    </lineage>
</organism>
<evidence type="ECO:0000259" key="4">
    <source>
        <dbReference type="PROSITE" id="PS50222"/>
    </source>
</evidence>
<dbReference type="Pfam" id="PF00036">
    <property type="entry name" value="EF-hand_1"/>
    <property type="match status" value="1"/>
</dbReference>
<dbReference type="PROSITE" id="PS00018">
    <property type="entry name" value="EF_HAND_1"/>
    <property type="match status" value="1"/>
</dbReference>
<name>A0AAD5FWN9_9ASCO</name>
<keyword evidence="2" id="KW-0106">Calcium</keyword>
<dbReference type="SUPFAM" id="SSF47473">
    <property type="entry name" value="EF-hand"/>
    <property type="match status" value="1"/>
</dbReference>
<dbReference type="EMBL" id="JAIHNG010000165">
    <property type="protein sequence ID" value="KAI5949106.1"/>
    <property type="molecule type" value="Genomic_DNA"/>
</dbReference>
<evidence type="ECO:0000256" key="2">
    <source>
        <dbReference type="ARBA" id="ARBA00022837"/>
    </source>
</evidence>
<feature type="chain" id="PRO_5042148778" description="EF-hand domain-containing protein" evidence="3">
    <location>
        <begin position="20"/>
        <end position="221"/>
    </location>
</feature>
<evidence type="ECO:0000256" key="3">
    <source>
        <dbReference type="SAM" id="SignalP"/>
    </source>
</evidence>
<dbReference type="PANTHER" id="PTHR19237">
    <property type="entry name" value="NUCLEOBINDIN"/>
    <property type="match status" value="1"/>
</dbReference>
<keyword evidence="6" id="KW-1185">Reference proteome</keyword>
<dbReference type="InterPro" id="IPR002048">
    <property type="entry name" value="EF_hand_dom"/>
</dbReference>
<accession>A0AAD5FWN9</accession>
<protein>
    <recommendedName>
        <fullName evidence="4">EF-hand domain-containing protein</fullName>
    </recommendedName>
</protein>
<sequence>MKFLTTAIALLASAATVFSHGDHSQNVLKQKPAHLRWQDWHMLEEHNIADYDAQTFFTMHDLKGAGQWDRSDILNLYGIKHEVIIGDGSGMGEDSRKVTPEVQNMVVEKIFKLFDTDKNGVISKDEWVKFHTSGGELPDFGYGQGHHLDFESEYEEHHWKQYHAKDDPDTKIKHKEDIEHELLHHKHEIEETHDRSSELREVTKNFLSKIRIENLKPKYRV</sequence>
<evidence type="ECO:0000313" key="6">
    <source>
        <dbReference type="Proteomes" id="UP001204833"/>
    </source>
</evidence>
<dbReference type="AlphaFoldDB" id="A0AAD5FWN9"/>
<dbReference type="InterPro" id="IPR018247">
    <property type="entry name" value="EF_Hand_1_Ca_BS"/>
</dbReference>
<dbReference type="PANTHER" id="PTHR19237:SF20">
    <property type="entry name" value="NUCLEOBINDIN 1"/>
    <property type="match status" value="1"/>
</dbReference>